<reference evidence="1 2" key="1">
    <citation type="journal article" date="2012" name="Genome Biol.">
        <title>Genome and low-iron response of an oceanic diatom adapted to chronic iron limitation.</title>
        <authorList>
            <person name="Lommer M."/>
            <person name="Specht M."/>
            <person name="Roy A.S."/>
            <person name="Kraemer L."/>
            <person name="Andreson R."/>
            <person name="Gutowska M.A."/>
            <person name="Wolf J."/>
            <person name="Bergner S.V."/>
            <person name="Schilhabel M.B."/>
            <person name="Klostermeier U.C."/>
            <person name="Beiko R.G."/>
            <person name="Rosenstiel P."/>
            <person name="Hippler M."/>
            <person name="Laroche J."/>
        </authorList>
    </citation>
    <scope>NUCLEOTIDE SEQUENCE [LARGE SCALE GENOMIC DNA]</scope>
    <source>
        <strain evidence="1 2">CCMP1005</strain>
    </source>
</reference>
<comment type="caution">
    <text evidence="1">The sequence shown here is derived from an EMBL/GenBank/DDBJ whole genome shotgun (WGS) entry which is preliminary data.</text>
</comment>
<evidence type="ECO:0000313" key="2">
    <source>
        <dbReference type="Proteomes" id="UP000266841"/>
    </source>
</evidence>
<accession>K0SQ53</accession>
<dbReference type="EMBL" id="AGNL01013029">
    <property type="protein sequence ID" value="EJK67480.1"/>
    <property type="molecule type" value="Genomic_DNA"/>
</dbReference>
<evidence type="ECO:0000313" key="1">
    <source>
        <dbReference type="EMBL" id="EJK67480.1"/>
    </source>
</evidence>
<organism evidence="1 2">
    <name type="scientific">Thalassiosira oceanica</name>
    <name type="common">Marine diatom</name>
    <dbReference type="NCBI Taxonomy" id="159749"/>
    <lineage>
        <taxon>Eukaryota</taxon>
        <taxon>Sar</taxon>
        <taxon>Stramenopiles</taxon>
        <taxon>Ochrophyta</taxon>
        <taxon>Bacillariophyta</taxon>
        <taxon>Coscinodiscophyceae</taxon>
        <taxon>Thalassiosirophycidae</taxon>
        <taxon>Thalassiosirales</taxon>
        <taxon>Thalassiosiraceae</taxon>
        <taxon>Thalassiosira</taxon>
    </lineage>
</organism>
<dbReference type="Proteomes" id="UP000266841">
    <property type="component" value="Unassembled WGS sequence"/>
</dbReference>
<dbReference type="AlphaFoldDB" id="K0SQ53"/>
<sequence length="42" mass="4592">MPDSNKGPGAKARLARMFLNFLDEHGDYRTQLEETAARAAAA</sequence>
<name>K0SQ53_THAOC</name>
<dbReference type="OrthoDB" id="56074at2759"/>
<feature type="non-terminal residue" evidence="1">
    <location>
        <position position="42"/>
    </location>
</feature>
<protein>
    <submittedName>
        <fullName evidence="1">Uncharacterized protein</fullName>
    </submittedName>
</protein>
<gene>
    <name evidence="1" type="ORF">THAOC_11478</name>
</gene>
<keyword evidence="2" id="KW-1185">Reference proteome</keyword>
<proteinExistence type="predicted"/>